<dbReference type="AlphaFoldDB" id="A0A7J6XED8"/>
<dbReference type="Proteomes" id="UP000554482">
    <property type="component" value="Unassembled WGS sequence"/>
</dbReference>
<sequence length="91" mass="9987">MLQSSIEVSQALIGLEAVKEEKAAPTRRRRFLNDFQLLLASVEGVSVRPLQAAPDSSSLIISRTVAKVHPAKASRPSSSLSRTLKRSLRFE</sequence>
<dbReference type="EMBL" id="JABWDY010000446">
    <property type="protein sequence ID" value="KAF5208104.1"/>
    <property type="molecule type" value="Genomic_DNA"/>
</dbReference>
<comment type="caution">
    <text evidence="2">The sequence shown here is derived from an EMBL/GenBank/DDBJ whole genome shotgun (WGS) entry which is preliminary data.</text>
</comment>
<proteinExistence type="predicted"/>
<reference evidence="2 3" key="1">
    <citation type="submission" date="2020-06" db="EMBL/GenBank/DDBJ databases">
        <title>Transcriptomic and genomic resources for Thalictrum thalictroides and T. hernandezii: Facilitating candidate gene discovery in an emerging model plant lineage.</title>
        <authorList>
            <person name="Arias T."/>
            <person name="Riano-Pachon D.M."/>
            <person name="Di Stilio V.S."/>
        </authorList>
    </citation>
    <scope>NUCLEOTIDE SEQUENCE [LARGE SCALE GENOMIC DNA]</scope>
    <source>
        <strain evidence="3">cv. WT478/WT964</strain>
        <tissue evidence="2">Leaves</tissue>
    </source>
</reference>
<evidence type="ECO:0000313" key="3">
    <source>
        <dbReference type="Proteomes" id="UP000554482"/>
    </source>
</evidence>
<protein>
    <submittedName>
        <fullName evidence="2">Uncharacterized protein</fullName>
    </submittedName>
</protein>
<gene>
    <name evidence="2" type="ORF">FRX31_002309</name>
</gene>
<evidence type="ECO:0000256" key="1">
    <source>
        <dbReference type="SAM" id="MobiDB-lite"/>
    </source>
</evidence>
<organism evidence="2 3">
    <name type="scientific">Thalictrum thalictroides</name>
    <name type="common">Rue-anemone</name>
    <name type="synonym">Anemone thalictroides</name>
    <dbReference type="NCBI Taxonomy" id="46969"/>
    <lineage>
        <taxon>Eukaryota</taxon>
        <taxon>Viridiplantae</taxon>
        <taxon>Streptophyta</taxon>
        <taxon>Embryophyta</taxon>
        <taxon>Tracheophyta</taxon>
        <taxon>Spermatophyta</taxon>
        <taxon>Magnoliopsida</taxon>
        <taxon>Ranunculales</taxon>
        <taxon>Ranunculaceae</taxon>
        <taxon>Thalictroideae</taxon>
        <taxon>Thalictrum</taxon>
    </lineage>
</organism>
<keyword evidence="3" id="KW-1185">Reference proteome</keyword>
<evidence type="ECO:0000313" key="2">
    <source>
        <dbReference type="EMBL" id="KAF5208104.1"/>
    </source>
</evidence>
<name>A0A7J6XED8_THATH</name>
<feature type="region of interest" description="Disordered" evidence="1">
    <location>
        <begin position="72"/>
        <end position="91"/>
    </location>
</feature>
<accession>A0A7J6XED8</accession>